<evidence type="ECO:0000256" key="2">
    <source>
        <dbReference type="SAM" id="SignalP"/>
    </source>
</evidence>
<protein>
    <submittedName>
        <fullName evidence="3">Uncharacterized protein</fullName>
    </submittedName>
</protein>
<accession>A0ABR2W8V2</accession>
<organism evidence="3 4">
    <name type="scientific">Basidiobolus ranarum</name>
    <dbReference type="NCBI Taxonomy" id="34480"/>
    <lineage>
        <taxon>Eukaryota</taxon>
        <taxon>Fungi</taxon>
        <taxon>Fungi incertae sedis</taxon>
        <taxon>Zoopagomycota</taxon>
        <taxon>Entomophthoromycotina</taxon>
        <taxon>Basidiobolomycetes</taxon>
        <taxon>Basidiobolales</taxon>
        <taxon>Basidiobolaceae</taxon>
        <taxon>Basidiobolus</taxon>
    </lineage>
</organism>
<name>A0ABR2W8V2_9FUNG</name>
<dbReference type="EMBL" id="JASJQH010006920">
    <property type="protein sequence ID" value="KAK9727442.1"/>
    <property type="molecule type" value="Genomic_DNA"/>
</dbReference>
<evidence type="ECO:0000313" key="4">
    <source>
        <dbReference type="Proteomes" id="UP001479436"/>
    </source>
</evidence>
<feature type="signal peptide" evidence="2">
    <location>
        <begin position="1"/>
        <end position="21"/>
    </location>
</feature>
<proteinExistence type="predicted"/>
<keyword evidence="4" id="KW-1185">Reference proteome</keyword>
<evidence type="ECO:0000256" key="1">
    <source>
        <dbReference type="SAM" id="Phobius"/>
    </source>
</evidence>
<dbReference type="Proteomes" id="UP001479436">
    <property type="component" value="Unassembled WGS sequence"/>
</dbReference>
<feature type="transmembrane region" description="Helical" evidence="1">
    <location>
        <begin position="230"/>
        <end position="251"/>
    </location>
</feature>
<keyword evidence="2" id="KW-0732">Signal</keyword>
<keyword evidence="1" id="KW-0812">Transmembrane</keyword>
<keyword evidence="1" id="KW-1133">Transmembrane helix</keyword>
<evidence type="ECO:0000313" key="3">
    <source>
        <dbReference type="EMBL" id="KAK9727442.1"/>
    </source>
</evidence>
<comment type="caution">
    <text evidence="3">The sequence shown here is derived from an EMBL/GenBank/DDBJ whole genome shotgun (WGS) entry which is preliminary data.</text>
</comment>
<keyword evidence="1" id="KW-0472">Membrane</keyword>
<gene>
    <name evidence="3" type="ORF">K7432_001824</name>
</gene>
<feature type="chain" id="PRO_5047522296" evidence="2">
    <location>
        <begin position="22"/>
        <end position="309"/>
    </location>
</feature>
<sequence length="309" mass="34092">MEYINLLAVTISLFLPTSCIALIENSQRSIFSIPSPIYQGCSSTMSFLKAIAWILMLSVLGVLSLPPAQSPATSVISINLPNVSPTTPNNTCLEGTHDCGFFKCVKEPGCIWQKRRCFRDIKCELLPDRRCSPGCFNCGRFMCLPDGGSCPKGCDTYVTRIECQNSMPFNGVGCRWMGEACNYYELEIRNQVPSNDDIVFMFPGSNSAVVNEPTLTEPLEYTKMKLASKWGPIAGITVGLISATGMVFVLVHKRIESKRQVRLVRGFPTNELTKDVRRPQSFLKAVKHVLGSHKQEDSLASELASSLST</sequence>
<reference evidence="3 4" key="1">
    <citation type="submission" date="2023-04" db="EMBL/GenBank/DDBJ databases">
        <title>Genome of Basidiobolus ranarum AG-B5.</title>
        <authorList>
            <person name="Stajich J.E."/>
            <person name="Carter-House D."/>
            <person name="Gryganskyi A."/>
        </authorList>
    </citation>
    <scope>NUCLEOTIDE SEQUENCE [LARGE SCALE GENOMIC DNA]</scope>
    <source>
        <strain evidence="3 4">AG-B5</strain>
    </source>
</reference>